<evidence type="ECO:0000256" key="2">
    <source>
        <dbReference type="ARBA" id="ARBA00007749"/>
    </source>
</evidence>
<dbReference type="SUPFAM" id="SSF56281">
    <property type="entry name" value="Metallo-hydrolase/oxidoreductase"/>
    <property type="match status" value="1"/>
</dbReference>
<keyword evidence="4" id="KW-0378">Hydrolase</keyword>
<dbReference type="Pfam" id="PF00753">
    <property type="entry name" value="Lactamase_B"/>
    <property type="match status" value="1"/>
</dbReference>
<dbReference type="InterPro" id="IPR051013">
    <property type="entry name" value="MBL_superfamily_lactonases"/>
</dbReference>
<reference evidence="7 8" key="1">
    <citation type="submission" date="2020-02" db="EMBL/GenBank/DDBJ databases">
        <authorList>
            <person name="Zheng R.K."/>
            <person name="Sun C.M."/>
        </authorList>
    </citation>
    <scope>NUCLEOTIDE SEQUENCE [LARGE SCALE GENOMIC DNA]</scope>
    <source>
        <strain evidence="8">rifampicinis</strain>
    </source>
</reference>
<organism evidence="7 8">
    <name type="scientific">Phototrophicus methaneseepsis</name>
    <dbReference type="NCBI Taxonomy" id="2710758"/>
    <lineage>
        <taxon>Bacteria</taxon>
        <taxon>Bacillati</taxon>
        <taxon>Chloroflexota</taxon>
        <taxon>Candidatus Thermofontia</taxon>
        <taxon>Phototrophicales</taxon>
        <taxon>Phototrophicaceae</taxon>
        <taxon>Phototrophicus</taxon>
    </lineage>
</organism>
<keyword evidence="3" id="KW-0479">Metal-binding</keyword>
<evidence type="ECO:0000259" key="6">
    <source>
        <dbReference type="SMART" id="SM00849"/>
    </source>
</evidence>
<evidence type="ECO:0000256" key="5">
    <source>
        <dbReference type="ARBA" id="ARBA00022833"/>
    </source>
</evidence>
<dbReference type="GO" id="GO:0016787">
    <property type="term" value="F:hydrolase activity"/>
    <property type="evidence" value="ECO:0007669"/>
    <property type="project" value="UniProtKB-KW"/>
</dbReference>
<dbReference type="SMART" id="SM00849">
    <property type="entry name" value="Lactamase_B"/>
    <property type="match status" value="1"/>
</dbReference>
<feature type="domain" description="Metallo-beta-lactamase" evidence="6">
    <location>
        <begin position="31"/>
        <end position="229"/>
    </location>
</feature>
<dbReference type="InterPro" id="IPR036866">
    <property type="entry name" value="RibonucZ/Hydroxyglut_hydro"/>
</dbReference>
<name>A0A7S8ECP6_9CHLR</name>
<evidence type="ECO:0000256" key="4">
    <source>
        <dbReference type="ARBA" id="ARBA00022801"/>
    </source>
</evidence>
<proteinExistence type="inferred from homology"/>
<keyword evidence="8" id="KW-1185">Reference proteome</keyword>
<dbReference type="PANTHER" id="PTHR42978">
    <property type="entry name" value="QUORUM-QUENCHING LACTONASE YTNP-RELATED-RELATED"/>
    <property type="match status" value="1"/>
</dbReference>
<dbReference type="CDD" id="cd07729">
    <property type="entry name" value="AHL_lactonase_MBL-fold"/>
    <property type="match status" value="1"/>
</dbReference>
<dbReference type="Proteomes" id="UP000594468">
    <property type="component" value="Chromosome"/>
</dbReference>
<evidence type="ECO:0000256" key="1">
    <source>
        <dbReference type="ARBA" id="ARBA00001947"/>
    </source>
</evidence>
<dbReference type="InterPro" id="IPR001279">
    <property type="entry name" value="Metallo-B-lactamas"/>
</dbReference>
<gene>
    <name evidence="7" type="ORF">G4Y79_09250</name>
</gene>
<dbReference type="Gene3D" id="3.60.15.10">
    <property type="entry name" value="Ribonuclease Z/Hydroxyacylglutathione hydrolase-like"/>
    <property type="match status" value="1"/>
</dbReference>
<evidence type="ECO:0000313" key="8">
    <source>
        <dbReference type="Proteomes" id="UP000594468"/>
    </source>
</evidence>
<dbReference type="GO" id="GO:0046872">
    <property type="term" value="F:metal ion binding"/>
    <property type="evidence" value="ECO:0007669"/>
    <property type="project" value="UniProtKB-KW"/>
</dbReference>
<dbReference type="EMBL" id="CP062983">
    <property type="protein sequence ID" value="QPC84542.1"/>
    <property type="molecule type" value="Genomic_DNA"/>
</dbReference>
<comment type="similarity">
    <text evidence="2">Belongs to the metallo-beta-lactamase superfamily.</text>
</comment>
<evidence type="ECO:0000313" key="7">
    <source>
        <dbReference type="EMBL" id="QPC84542.1"/>
    </source>
</evidence>
<dbReference type="AlphaFoldDB" id="A0A7S8ECP6"/>
<accession>A0A7S8ECP6</accession>
<protein>
    <submittedName>
        <fullName evidence="7">N-acyl homoserine lactonase family protein</fullName>
    </submittedName>
</protein>
<dbReference type="PANTHER" id="PTHR42978:SF2">
    <property type="entry name" value="102 KBASES UNSTABLE REGION: FROM 1 TO 119443"/>
    <property type="match status" value="1"/>
</dbReference>
<keyword evidence="5" id="KW-0862">Zinc</keyword>
<comment type="cofactor">
    <cofactor evidence="1">
        <name>Zn(2+)</name>
        <dbReference type="ChEBI" id="CHEBI:29105"/>
    </cofactor>
</comment>
<sequence>MISSAETPVRLYLFQLNTASIPTPTGSLEMSEGCYLVQTSAGQNILIDSGSPATHASQSDTSPVRQGKNVVMHLADLGLQPGDIQTVICTHFDIDHVGYHSHFLHADFVVQQEQHVSAFGGYPRYAVSSPYWDLPMIQFHIVDGDVDLLPGFKLLHTPGHAPGHQSILLQLPSTGSVLLTVDAIMMKRLFTPDRIAWPMDDNQDELRASTRKLQTIVDQEGVELVIFGHDGDQWRTLKKAPDFYD</sequence>
<dbReference type="KEGG" id="pmet:G4Y79_09250"/>
<evidence type="ECO:0000256" key="3">
    <source>
        <dbReference type="ARBA" id="ARBA00022723"/>
    </source>
</evidence>